<proteinExistence type="predicted"/>
<keyword evidence="2" id="KW-1185">Reference proteome</keyword>
<reference evidence="1 2" key="1">
    <citation type="submission" date="2020-04" db="EMBL/GenBank/DDBJ databases">
        <title>Draft genome of Leeia sp. IMCC25680.</title>
        <authorList>
            <person name="Song J."/>
            <person name="Cho J.-C."/>
        </authorList>
    </citation>
    <scope>NUCLEOTIDE SEQUENCE [LARGE SCALE GENOMIC DNA]</scope>
    <source>
        <strain evidence="1 2">IMCC25680</strain>
    </source>
</reference>
<evidence type="ECO:0000313" key="2">
    <source>
        <dbReference type="Proteomes" id="UP000587991"/>
    </source>
</evidence>
<comment type="caution">
    <text evidence="1">The sequence shown here is derived from an EMBL/GenBank/DDBJ whole genome shotgun (WGS) entry which is preliminary data.</text>
</comment>
<organism evidence="1 2">
    <name type="scientific">Leeia aquatica</name>
    <dbReference type="NCBI Taxonomy" id="2725557"/>
    <lineage>
        <taxon>Bacteria</taxon>
        <taxon>Pseudomonadati</taxon>
        <taxon>Pseudomonadota</taxon>
        <taxon>Betaproteobacteria</taxon>
        <taxon>Neisseriales</taxon>
        <taxon>Leeiaceae</taxon>
        <taxon>Leeia</taxon>
    </lineage>
</organism>
<gene>
    <name evidence="1" type="ORF">HF682_08405</name>
</gene>
<accession>A0A847SCX2</accession>
<protein>
    <submittedName>
        <fullName evidence="1">Uncharacterized protein</fullName>
    </submittedName>
</protein>
<evidence type="ECO:0000313" key="1">
    <source>
        <dbReference type="EMBL" id="NLR75179.1"/>
    </source>
</evidence>
<sequence length="75" mass="8243">MKPLSFDLDLDKHLNATLVVACTACGHEMRRHLKSTAPDTVLRCDCGHEATMTTHHLLAAQRRLASIKSAYQVAA</sequence>
<dbReference type="Proteomes" id="UP000587991">
    <property type="component" value="Unassembled WGS sequence"/>
</dbReference>
<dbReference type="EMBL" id="JABAIM010000001">
    <property type="protein sequence ID" value="NLR75179.1"/>
    <property type="molecule type" value="Genomic_DNA"/>
</dbReference>
<name>A0A847SCX2_9NEIS</name>
<dbReference type="RefSeq" id="WP_168876728.1">
    <property type="nucleotide sequence ID" value="NZ_JABAIM010000001.1"/>
</dbReference>
<dbReference type="AlphaFoldDB" id="A0A847SCX2"/>